<dbReference type="OrthoDB" id="965642at2"/>
<dbReference type="HOGENOM" id="CLU_126479_0_0_10"/>
<protein>
    <submittedName>
        <fullName evidence="2">Uncharacterized protein</fullName>
    </submittedName>
</protein>
<gene>
    <name evidence="2" type="ordered locus">Fjoh_3750</name>
</gene>
<dbReference type="KEGG" id="fjo:Fjoh_3750"/>
<evidence type="ECO:0000313" key="2">
    <source>
        <dbReference type="EMBL" id="ABQ06763.1"/>
    </source>
</evidence>
<feature type="transmembrane region" description="Helical" evidence="1">
    <location>
        <begin position="55"/>
        <end position="73"/>
    </location>
</feature>
<accession>A5FDF7</accession>
<dbReference type="STRING" id="376686.Fjoh_3750"/>
<organism evidence="2 3">
    <name type="scientific">Flavobacterium johnsoniae (strain ATCC 17061 / DSM 2064 / JCM 8514 / BCRC 14874 / CCUG 350202 / NBRC 14942 / NCIMB 11054 / UW101)</name>
    <name type="common">Cytophaga johnsonae</name>
    <dbReference type="NCBI Taxonomy" id="376686"/>
    <lineage>
        <taxon>Bacteria</taxon>
        <taxon>Pseudomonadati</taxon>
        <taxon>Bacteroidota</taxon>
        <taxon>Flavobacteriia</taxon>
        <taxon>Flavobacteriales</taxon>
        <taxon>Flavobacteriaceae</taxon>
        <taxon>Flavobacterium</taxon>
    </lineage>
</organism>
<evidence type="ECO:0000256" key="1">
    <source>
        <dbReference type="SAM" id="Phobius"/>
    </source>
</evidence>
<dbReference type="Proteomes" id="UP000006694">
    <property type="component" value="Chromosome"/>
</dbReference>
<dbReference type="EMBL" id="CP000685">
    <property type="protein sequence ID" value="ABQ06763.1"/>
    <property type="molecule type" value="Genomic_DNA"/>
</dbReference>
<keyword evidence="1" id="KW-1133">Transmembrane helix</keyword>
<sequence>MKNTCLNCENENNTNAKYCSACGYQLHGTEDQNSSTATAPRKAAKTDKKFDLKTLLGFTIGFAIMFAATQFFFKPSMDKQLTEFANEFNKTCPMSVDQYTTLKNISVLPDKTIQYNYVLVGITKEQVQVDTVKKYIFPQVLQYAKTHPDMKFFRDNDITLNYSYADKTGAFITKYTVTPQMYK</sequence>
<dbReference type="GeneID" id="31766669"/>
<keyword evidence="3" id="KW-1185">Reference proteome</keyword>
<dbReference type="AlphaFoldDB" id="A5FDF7"/>
<reference evidence="2 3" key="1">
    <citation type="journal article" date="2009" name="Appl. Environ. Microbiol.">
        <title>Novel features of the polysaccharide-digesting gliding bacterium Flavobacterium johnsoniae as revealed by genome sequence analysis.</title>
        <authorList>
            <person name="McBride M.J."/>
            <person name="Xie G."/>
            <person name="Martens E.C."/>
            <person name="Lapidus A."/>
            <person name="Henrissat B."/>
            <person name="Rhodes R.G."/>
            <person name="Goltsman E."/>
            <person name="Wang W."/>
            <person name="Xu J."/>
            <person name="Hunnicutt D.W."/>
            <person name="Staroscik A.M."/>
            <person name="Hoover T.R."/>
            <person name="Cheng Y.Q."/>
            <person name="Stein J.L."/>
        </authorList>
    </citation>
    <scope>NUCLEOTIDE SEQUENCE [LARGE SCALE GENOMIC DNA]</scope>
    <source>
        <strain evidence="3">ATCC 17061 / DSM 2064 / JCM 8514 / BCRC 14874 / CCUG 350202 / NBRC 14942 / NCIMB 11054 / UW101</strain>
    </source>
</reference>
<dbReference type="eggNOG" id="ENOG50330JK">
    <property type="taxonomic scope" value="Bacteria"/>
</dbReference>
<keyword evidence="1" id="KW-0472">Membrane</keyword>
<dbReference type="RefSeq" id="WP_012025729.1">
    <property type="nucleotide sequence ID" value="NC_009441.1"/>
</dbReference>
<name>A5FDF7_FLAJ1</name>
<keyword evidence="1" id="KW-0812">Transmembrane</keyword>
<evidence type="ECO:0000313" key="3">
    <source>
        <dbReference type="Proteomes" id="UP000006694"/>
    </source>
</evidence>
<proteinExistence type="predicted"/>